<gene>
    <name evidence="2" type="ORF">SAMN06265222_12927</name>
</gene>
<protein>
    <submittedName>
        <fullName evidence="2">Uncharacterized protein</fullName>
    </submittedName>
</protein>
<keyword evidence="1" id="KW-0812">Transmembrane</keyword>
<sequence length="209" mass="22796">MNAAWPAARFQMKDQPRPPGYRKRYPTEMHLATELKVAIITQGYAALICVTCWRYETTWDRDVGLQLSAFDLRGAGALIGGVISVVCLKRIWSLSRRLLSCGVTVPSGHRIWGRFSSLLFLLPLLVGFSFNDGEIVEGDILQMTTVTYGGGPALLSATLSALAVLAFQAVVELESLASQLCPDVSDNQAVHTDLGLRAFTNGKPSLRAR</sequence>
<feature type="transmembrane region" description="Helical" evidence="1">
    <location>
        <begin position="150"/>
        <end position="171"/>
    </location>
</feature>
<reference evidence="2 3" key="1">
    <citation type="submission" date="2017-05" db="EMBL/GenBank/DDBJ databases">
        <authorList>
            <person name="Varghese N."/>
            <person name="Submissions S."/>
        </authorList>
    </citation>
    <scope>NUCLEOTIDE SEQUENCE [LARGE SCALE GENOMIC DNA]</scope>
    <source>
        <strain evidence="2 3">DSM 25457</strain>
    </source>
</reference>
<organism evidence="2 3">
    <name type="scientific">Neorhodopirellula lusitana</name>
    <dbReference type="NCBI Taxonomy" id="445327"/>
    <lineage>
        <taxon>Bacteria</taxon>
        <taxon>Pseudomonadati</taxon>
        <taxon>Planctomycetota</taxon>
        <taxon>Planctomycetia</taxon>
        <taxon>Pirellulales</taxon>
        <taxon>Pirellulaceae</taxon>
        <taxon>Neorhodopirellula</taxon>
    </lineage>
</organism>
<evidence type="ECO:0000313" key="2">
    <source>
        <dbReference type="EMBL" id="SMP79160.1"/>
    </source>
</evidence>
<keyword evidence="3" id="KW-1185">Reference proteome</keyword>
<proteinExistence type="predicted"/>
<evidence type="ECO:0000313" key="3">
    <source>
        <dbReference type="Proteomes" id="UP001158067"/>
    </source>
</evidence>
<feature type="transmembrane region" description="Helical" evidence="1">
    <location>
        <begin position="111"/>
        <end position="130"/>
    </location>
</feature>
<comment type="caution">
    <text evidence="2">The sequence shown here is derived from an EMBL/GenBank/DDBJ whole genome shotgun (WGS) entry which is preliminary data.</text>
</comment>
<keyword evidence="1" id="KW-1133">Transmembrane helix</keyword>
<dbReference type="Proteomes" id="UP001158067">
    <property type="component" value="Unassembled WGS sequence"/>
</dbReference>
<evidence type="ECO:0000256" key="1">
    <source>
        <dbReference type="SAM" id="Phobius"/>
    </source>
</evidence>
<keyword evidence="1" id="KW-0472">Membrane</keyword>
<dbReference type="EMBL" id="FXUG01000029">
    <property type="protein sequence ID" value="SMP79160.1"/>
    <property type="molecule type" value="Genomic_DNA"/>
</dbReference>
<name>A0ABY1QSY5_9BACT</name>
<accession>A0ABY1QSY5</accession>
<feature type="transmembrane region" description="Helical" evidence="1">
    <location>
        <begin position="72"/>
        <end position="91"/>
    </location>
</feature>